<evidence type="ECO:0000256" key="1">
    <source>
        <dbReference type="ARBA" id="ARBA00023015"/>
    </source>
</evidence>
<dbReference type="PROSITE" id="PS51464">
    <property type="entry name" value="SIS"/>
    <property type="match status" value="1"/>
</dbReference>
<dbReference type="InterPro" id="IPR009057">
    <property type="entry name" value="Homeodomain-like_sf"/>
</dbReference>
<dbReference type="AlphaFoldDB" id="A0A918NXV5"/>
<reference evidence="7" key="1">
    <citation type="journal article" date="2014" name="Int. J. Syst. Evol. Microbiol.">
        <title>Complete genome sequence of Corynebacterium casei LMG S-19264T (=DSM 44701T), isolated from a smear-ripened cheese.</title>
        <authorList>
            <consortium name="US DOE Joint Genome Institute (JGI-PGF)"/>
            <person name="Walter F."/>
            <person name="Albersmeier A."/>
            <person name="Kalinowski J."/>
            <person name="Ruckert C."/>
        </authorList>
    </citation>
    <scope>NUCLEOTIDE SEQUENCE</scope>
    <source>
        <strain evidence="7">KCTC 32182</strain>
    </source>
</reference>
<evidence type="ECO:0000259" key="5">
    <source>
        <dbReference type="PROSITE" id="PS51071"/>
    </source>
</evidence>
<dbReference type="GO" id="GO:0003677">
    <property type="term" value="F:DNA binding"/>
    <property type="evidence" value="ECO:0007669"/>
    <property type="project" value="UniProtKB-KW"/>
</dbReference>
<dbReference type="Gene3D" id="1.10.10.10">
    <property type="entry name" value="Winged helix-like DNA-binding domain superfamily/Winged helix DNA-binding domain"/>
    <property type="match status" value="1"/>
</dbReference>
<dbReference type="GO" id="GO:0097367">
    <property type="term" value="F:carbohydrate derivative binding"/>
    <property type="evidence" value="ECO:0007669"/>
    <property type="project" value="InterPro"/>
</dbReference>
<sequence>MLERVRSKLDTLSAAERRVAELVLAQPYTMMQAAVADIARNAGVSQPTVIRFCRSLGCAGLPDFKLKLAGSLVTGVRYVHSSVRAEDPPSEIVAKVFDNTVAALLKSRNEVNPAAIEEAVTLLSAARRIEFYGLGNSGIIAADAQHKFFRFGIPTVAYADSHIQMMAASLLREGDVLLAISSSGRSRELLEAVDAALANGATVVAITAGGSPLARRATVALCADPKEDNDTYSPMISRIVHLVLIDVLAVGVALRRGPGVIGTLEKTKISLKGKRLGVKAEDKNP</sequence>
<dbReference type="PANTHER" id="PTHR30514">
    <property type="entry name" value="GLUCOKINASE"/>
    <property type="match status" value="1"/>
</dbReference>
<evidence type="ECO:0000259" key="6">
    <source>
        <dbReference type="PROSITE" id="PS51464"/>
    </source>
</evidence>
<dbReference type="InterPro" id="IPR046348">
    <property type="entry name" value="SIS_dom_sf"/>
</dbReference>
<gene>
    <name evidence="7" type="ORF">GCM10011289_04300</name>
</gene>
<accession>A0A918NXV5</accession>
<dbReference type="InterPro" id="IPR047640">
    <property type="entry name" value="RpiR-like"/>
</dbReference>
<dbReference type="NCBIfam" id="NF008451">
    <property type="entry name" value="PRK11302.1"/>
    <property type="match status" value="1"/>
</dbReference>
<protein>
    <recommendedName>
        <fullName evidence="9">RpiR family transcriptional regulator</fullName>
    </recommendedName>
</protein>
<reference evidence="7" key="2">
    <citation type="submission" date="2020-09" db="EMBL/GenBank/DDBJ databases">
        <authorList>
            <person name="Sun Q."/>
            <person name="Kim S."/>
        </authorList>
    </citation>
    <scope>NUCLEOTIDE SEQUENCE</scope>
    <source>
        <strain evidence="7">KCTC 32182</strain>
    </source>
</reference>
<evidence type="ECO:0000313" key="7">
    <source>
        <dbReference type="EMBL" id="GGY04897.1"/>
    </source>
</evidence>
<feature type="domain" description="SIS" evidence="6">
    <location>
        <begin position="119"/>
        <end position="258"/>
    </location>
</feature>
<dbReference type="GO" id="GO:0003700">
    <property type="term" value="F:DNA-binding transcription factor activity"/>
    <property type="evidence" value="ECO:0007669"/>
    <property type="project" value="InterPro"/>
</dbReference>
<dbReference type="Pfam" id="PF01418">
    <property type="entry name" value="HTH_6"/>
    <property type="match status" value="1"/>
</dbReference>
<evidence type="ECO:0008006" key="9">
    <source>
        <dbReference type="Google" id="ProtNLM"/>
    </source>
</evidence>
<dbReference type="SUPFAM" id="SSF53697">
    <property type="entry name" value="SIS domain"/>
    <property type="match status" value="1"/>
</dbReference>
<dbReference type="Proteomes" id="UP000645257">
    <property type="component" value="Unassembled WGS sequence"/>
</dbReference>
<comment type="caution">
    <text evidence="7">The sequence shown here is derived from an EMBL/GenBank/DDBJ whole genome shotgun (WGS) entry which is preliminary data.</text>
</comment>
<dbReference type="InterPro" id="IPR036388">
    <property type="entry name" value="WH-like_DNA-bd_sf"/>
</dbReference>
<dbReference type="InterPro" id="IPR000281">
    <property type="entry name" value="HTH_RpiR"/>
</dbReference>
<dbReference type="RefSeq" id="WP_189530632.1">
    <property type="nucleotide sequence ID" value="NZ_BMYX01000001.1"/>
</dbReference>
<keyword evidence="8" id="KW-1185">Reference proteome</keyword>
<evidence type="ECO:0000256" key="3">
    <source>
        <dbReference type="ARBA" id="ARBA00023152"/>
    </source>
</evidence>
<dbReference type="EMBL" id="BMYX01000001">
    <property type="protein sequence ID" value="GGY04897.1"/>
    <property type="molecule type" value="Genomic_DNA"/>
</dbReference>
<evidence type="ECO:0000256" key="4">
    <source>
        <dbReference type="ARBA" id="ARBA00023163"/>
    </source>
</evidence>
<dbReference type="PANTHER" id="PTHR30514:SF1">
    <property type="entry name" value="HTH-TYPE TRANSCRIPTIONAL REGULATOR HEXR-RELATED"/>
    <property type="match status" value="1"/>
</dbReference>
<dbReference type="Gene3D" id="3.40.50.10490">
    <property type="entry name" value="Glucose-6-phosphate isomerase like protein, domain 1"/>
    <property type="match status" value="1"/>
</dbReference>
<keyword evidence="4" id="KW-0804">Transcription</keyword>
<organism evidence="7 8">
    <name type="scientific">Paludibacterium paludis</name>
    <dbReference type="NCBI Taxonomy" id="1225769"/>
    <lineage>
        <taxon>Bacteria</taxon>
        <taxon>Pseudomonadati</taxon>
        <taxon>Pseudomonadota</taxon>
        <taxon>Betaproteobacteria</taxon>
        <taxon>Neisseriales</taxon>
        <taxon>Chromobacteriaceae</taxon>
        <taxon>Paludibacterium</taxon>
    </lineage>
</organism>
<dbReference type="GO" id="GO:0006096">
    <property type="term" value="P:glycolytic process"/>
    <property type="evidence" value="ECO:0007669"/>
    <property type="project" value="UniProtKB-KW"/>
</dbReference>
<dbReference type="SUPFAM" id="SSF46689">
    <property type="entry name" value="Homeodomain-like"/>
    <property type="match status" value="1"/>
</dbReference>
<keyword evidence="2" id="KW-0238">DNA-binding</keyword>
<evidence type="ECO:0000313" key="8">
    <source>
        <dbReference type="Proteomes" id="UP000645257"/>
    </source>
</evidence>
<dbReference type="InterPro" id="IPR001347">
    <property type="entry name" value="SIS_dom"/>
</dbReference>
<dbReference type="InterPro" id="IPR035472">
    <property type="entry name" value="RpiR-like_SIS"/>
</dbReference>
<keyword evidence="3" id="KW-0324">Glycolysis</keyword>
<name>A0A918NXV5_9NEIS</name>
<evidence type="ECO:0000256" key="2">
    <source>
        <dbReference type="ARBA" id="ARBA00023125"/>
    </source>
</evidence>
<dbReference type="Pfam" id="PF01380">
    <property type="entry name" value="SIS"/>
    <property type="match status" value="1"/>
</dbReference>
<feature type="domain" description="HTH rpiR-type" evidence="5">
    <location>
        <begin position="1"/>
        <end position="75"/>
    </location>
</feature>
<dbReference type="PROSITE" id="PS00356">
    <property type="entry name" value="HTH_LACI_1"/>
    <property type="match status" value="1"/>
</dbReference>
<dbReference type="PROSITE" id="PS51071">
    <property type="entry name" value="HTH_RPIR"/>
    <property type="match status" value="1"/>
</dbReference>
<dbReference type="CDD" id="cd05013">
    <property type="entry name" value="SIS_RpiR"/>
    <property type="match status" value="1"/>
</dbReference>
<proteinExistence type="predicted"/>
<keyword evidence="1" id="KW-0805">Transcription regulation</keyword>